<sequence length="220" mass="24501">MMATPPPRRHYGQMVRVVREDTTNPFSSQVPYQLGKAYGKQIASATETRIRSLDELGIHSRSPNQSQAPATDNNYNRRESSTLYHQLSADQKRYFDGMSPNSAPTRLDARPGGKSRTYLGDHAISEDINIMTGKCSIMVASSDTGEQSDVTSYQHNNSDFMKQLFKQSKVHDSLLKKRSSTVDIRFSHPTLAPKQTRLPMIQQASLEGTAKTGLGFSLAF</sequence>
<dbReference type="STRING" id="62101.AB835_11560"/>
<reference evidence="2 3" key="1">
    <citation type="journal article" date="2016" name="Appl. Environ. Microbiol.">
        <title>Lack of Overt Genome Reduction in the Bryostatin-Producing Bryozoan Symbiont "Candidatus Endobugula sertula".</title>
        <authorList>
            <person name="Miller I.J."/>
            <person name="Vanee N."/>
            <person name="Fong S.S."/>
            <person name="Lim-Fong G.E."/>
            <person name="Kwan J.C."/>
        </authorList>
    </citation>
    <scope>NUCLEOTIDE SEQUENCE [LARGE SCALE GENOMIC DNA]</scope>
    <source>
        <strain evidence="2">AB1-4</strain>
    </source>
</reference>
<evidence type="ECO:0000256" key="1">
    <source>
        <dbReference type="SAM" id="MobiDB-lite"/>
    </source>
</evidence>
<evidence type="ECO:0000313" key="2">
    <source>
        <dbReference type="EMBL" id="ODS22930.1"/>
    </source>
</evidence>
<feature type="region of interest" description="Disordered" evidence="1">
    <location>
        <begin position="56"/>
        <end position="78"/>
    </location>
</feature>
<proteinExistence type="predicted"/>
<dbReference type="AlphaFoldDB" id="A0A1D2QMY6"/>
<evidence type="ECO:0000313" key="3">
    <source>
        <dbReference type="Proteomes" id="UP000242502"/>
    </source>
</evidence>
<dbReference type="EMBL" id="MDLC01000046">
    <property type="protein sequence ID" value="ODS22930.1"/>
    <property type="molecule type" value="Genomic_DNA"/>
</dbReference>
<protein>
    <submittedName>
        <fullName evidence="2">Uncharacterized protein</fullName>
    </submittedName>
</protein>
<name>A0A1D2QMY6_9GAMM</name>
<accession>A0A1D2QMY6</accession>
<organism evidence="2 3">
    <name type="scientific">Candidatus Endobugula sertula</name>
    <name type="common">Bugula neritina bacterial symbiont</name>
    <dbReference type="NCBI Taxonomy" id="62101"/>
    <lineage>
        <taxon>Bacteria</taxon>
        <taxon>Pseudomonadati</taxon>
        <taxon>Pseudomonadota</taxon>
        <taxon>Gammaproteobacteria</taxon>
        <taxon>Cellvibrionales</taxon>
        <taxon>Cellvibrionaceae</taxon>
        <taxon>Candidatus Endobugula</taxon>
    </lineage>
</organism>
<comment type="caution">
    <text evidence="2">The sequence shown here is derived from an EMBL/GenBank/DDBJ whole genome shotgun (WGS) entry which is preliminary data.</text>
</comment>
<feature type="compositionally biased region" description="Polar residues" evidence="1">
    <location>
        <begin position="61"/>
        <end position="74"/>
    </location>
</feature>
<gene>
    <name evidence="2" type="ORF">AB835_11560</name>
</gene>
<dbReference type="Proteomes" id="UP000242502">
    <property type="component" value="Unassembled WGS sequence"/>
</dbReference>